<dbReference type="Proteomes" id="UP001358417">
    <property type="component" value="Unassembled WGS sequence"/>
</dbReference>
<sequence>MAKPRGTTSTRSIDHDSTTGTPPNKSTKSNIMERASLFKRIKFFFQAWALKTLMASMFKMMRLTGASKFKPLLPEYTKRYPERPMLQHRVFLPGKQAENGERPPLLISIHGGGFVICDPQVDDHINQHFAQTHNMLVISINYRLAPTHPYPTPLHDISSTILSILSDPTLTPLYNPARVSLIGFSAGGNLVLSVAQLPSLKDKIHSLVPFYPVVDFTDKYKGPYIRTRDGKPDMLEGLAPLFNWAYISPGVDRSDKLLSPIYADREDIPQRVFFVVAELDMLAFEAGKMARLLAGVDDGEVLLQDEWERNGVRWRKVSDVVHSWTHIPLKGEEEVARLKGLDGLYKDVADWLRD</sequence>
<protein>
    <recommendedName>
        <fullName evidence="3">Alpha/beta hydrolase fold-3 domain-containing protein</fullName>
    </recommendedName>
</protein>
<dbReference type="Pfam" id="PF07859">
    <property type="entry name" value="Abhydrolase_3"/>
    <property type="match status" value="1"/>
</dbReference>
<dbReference type="PANTHER" id="PTHR48081:SF8">
    <property type="entry name" value="ALPHA_BETA HYDROLASE FOLD-3 DOMAIN-CONTAINING PROTEIN-RELATED"/>
    <property type="match status" value="1"/>
</dbReference>
<feature type="domain" description="Alpha/beta hydrolase fold-3" evidence="3">
    <location>
        <begin position="107"/>
        <end position="295"/>
    </location>
</feature>
<dbReference type="GeneID" id="89973522"/>
<evidence type="ECO:0000313" key="4">
    <source>
        <dbReference type="EMBL" id="KAK5048924.1"/>
    </source>
</evidence>
<dbReference type="EMBL" id="JAVRRD010000020">
    <property type="protein sequence ID" value="KAK5048924.1"/>
    <property type="molecule type" value="Genomic_DNA"/>
</dbReference>
<evidence type="ECO:0000313" key="5">
    <source>
        <dbReference type="Proteomes" id="UP001358417"/>
    </source>
</evidence>
<feature type="compositionally biased region" description="Polar residues" evidence="2">
    <location>
        <begin position="1"/>
        <end position="11"/>
    </location>
</feature>
<dbReference type="PANTHER" id="PTHR48081">
    <property type="entry name" value="AB HYDROLASE SUPERFAMILY PROTEIN C4A8.06C"/>
    <property type="match status" value="1"/>
</dbReference>
<proteinExistence type="predicted"/>
<dbReference type="AlphaFoldDB" id="A0AAV9N7Q2"/>
<organism evidence="4 5">
    <name type="scientific">Exophiala bonariae</name>
    <dbReference type="NCBI Taxonomy" id="1690606"/>
    <lineage>
        <taxon>Eukaryota</taxon>
        <taxon>Fungi</taxon>
        <taxon>Dikarya</taxon>
        <taxon>Ascomycota</taxon>
        <taxon>Pezizomycotina</taxon>
        <taxon>Eurotiomycetes</taxon>
        <taxon>Chaetothyriomycetidae</taxon>
        <taxon>Chaetothyriales</taxon>
        <taxon>Herpotrichiellaceae</taxon>
        <taxon>Exophiala</taxon>
    </lineage>
</organism>
<feature type="region of interest" description="Disordered" evidence="2">
    <location>
        <begin position="1"/>
        <end position="30"/>
    </location>
</feature>
<feature type="compositionally biased region" description="Polar residues" evidence="2">
    <location>
        <begin position="18"/>
        <end position="30"/>
    </location>
</feature>
<evidence type="ECO:0000256" key="2">
    <source>
        <dbReference type="SAM" id="MobiDB-lite"/>
    </source>
</evidence>
<evidence type="ECO:0000256" key="1">
    <source>
        <dbReference type="ARBA" id="ARBA00022801"/>
    </source>
</evidence>
<dbReference type="InterPro" id="IPR029058">
    <property type="entry name" value="AB_hydrolase_fold"/>
</dbReference>
<accession>A0AAV9N7Q2</accession>
<comment type="caution">
    <text evidence="4">The sequence shown here is derived from an EMBL/GenBank/DDBJ whole genome shotgun (WGS) entry which is preliminary data.</text>
</comment>
<gene>
    <name evidence="4" type="ORF">LTR84_005345</name>
</gene>
<dbReference type="InterPro" id="IPR013094">
    <property type="entry name" value="AB_hydrolase_3"/>
</dbReference>
<dbReference type="GO" id="GO:0016787">
    <property type="term" value="F:hydrolase activity"/>
    <property type="evidence" value="ECO:0007669"/>
    <property type="project" value="UniProtKB-KW"/>
</dbReference>
<name>A0AAV9N7Q2_9EURO</name>
<dbReference type="Gene3D" id="3.40.50.1820">
    <property type="entry name" value="alpha/beta hydrolase"/>
    <property type="match status" value="1"/>
</dbReference>
<keyword evidence="5" id="KW-1185">Reference proteome</keyword>
<dbReference type="InterPro" id="IPR050300">
    <property type="entry name" value="GDXG_lipolytic_enzyme"/>
</dbReference>
<dbReference type="SUPFAM" id="SSF53474">
    <property type="entry name" value="alpha/beta-Hydrolases"/>
    <property type="match status" value="1"/>
</dbReference>
<reference evidence="4 5" key="1">
    <citation type="submission" date="2023-08" db="EMBL/GenBank/DDBJ databases">
        <title>Black Yeasts Isolated from many extreme environments.</title>
        <authorList>
            <person name="Coleine C."/>
            <person name="Stajich J.E."/>
            <person name="Selbmann L."/>
        </authorList>
    </citation>
    <scope>NUCLEOTIDE SEQUENCE [LARGE SCALE GENOMIC DNA]</scope>
    <source>
        <strain evidence="4 5">CCFEE 5792</strain>
    </source>
</reference>
<dbReference type="RefSeq" id="XP_064704129.1">
    <property type="nucleotide sequence ID" value="XM_064848915.1"/>
</dbReference>
<keyword evidence="1" id="KW-0378">Hydrolase</keyword>
<evidence type="ECO:0000259" key="3">
    <source>
        <dbReference type="Pfam" id="PF07859"/>
    </source>
</evidence>